<feature type="chain" id="PRO_5028960072" evidence="1">
    <location>
        <begin position="20"/>
        <end position="214"/>
    </location>
</feature>
<feature type="signal peptide" evidence="1">
    <location>
        <begin position="1"/>
        <end position="19"/>
    </location>
</feature>
<sequence>MFMKYIGILALSFLFVGCAKDAAISQKKEKGWVPIFNGKNFDGWKVTTDSPGTFTIEDGTIKVAGDRAHLFYEGPVGNHDFKNFAFKADIKTMPGANSGMFIHTAYQPDGWPAKGYEIQVNQSHTDWRKTGSVYSFQDVKEVYAKDGEWYTEEIEVQGKHVTVKVNGKVINDYTEPAEPKDAQKRLSHGTVALQGHDPKSVIYYKNVMVKVLPE</sequence>
<evidence type="ECO:0000259" key="2">
    <source>
        <dbReference type="Pfam" id="PF06439"/>
    </source>
</evidence>
<name>A0A7C9FEC0_9BACT</name>
<accession>A0A7C9FEC0</accession>
<organism evidence="3 4">
    <name type="scientific">Salmonirosea aquatica</name>
    <dbReference type="NCBI Taxonomy" id="2654236"/>
    <lineage>
        <taxon>Bacteria</taxon>
        <taxon>Pseudomonadati</taxon>
        <taxon>Bacteroidota</taxon>
        <taxon>Cytophagia</taxon>
        <taxon>Cytophagales</taxon>
        <taxon>Spirosomataceae</taxon>
        <taxon>Salmonirosea</taxon>
    </lineage>
</organism>
<feature type="domain" description="3-keto-alpha-glucoside-1,2-lyase/3-keto-2-hydroxy-glucal hydratase" evidence="2">
    <location>
        <begin position="31"/>
        <end position="210"/>
    </location>
</feature>
<reference evidence="3 4" key="1">
    <citation type="submission" date="2019-10" db="EMBL/GenBank/DDBJ databases">
        <title>Draft Genome Sequence of Cytophagaceae sp. SJW1-29.</title>
        <authorList>
            <person name="Choi A."/>
        </authorList>
    </citation>
    <scope>NUCLEOTIDE SEQUENCE [LARGE SCALE GENOMIC DNA]</scope>
    <source>
        <strain evidence="3 4">SJW1-29</strain>
    </source>
</reference>
<gene>
    <name evidence="3" type="ORF">GBK04_20095</name>
</gene>
<dbReference type="GO" id="GO:0016787">
    <property type="term" value="F:hydrolase activity"/>
    <property type="evidence" value="ECO:0007669"/>
    <property type="project" value="InterPro"/>
</dbReference>
<dbReference type="EMBL" id="WHLY01000002">
    <property type="protein sequence ID" value="MPR35587.1"/>
    <property type="molecule type" value="Genomic_DNA"/>
</dbReference>
<evidence type="ECO:0000256" key="1">
    <source>
        <dbReference type="SAM" id="SignalP"/>
    </source>
</evidence>
<dbReference type="InterPro" id="IPR010496">
    <property type="entry name" value="AL/BT2_dom"/>
</dbReference>
<keyword evidence="4" id="KW-1185">Reference proteome</keyword>
<dbReference type="AlphaFoldDB" id="A0A7C9FEC0"/>
<protein>
    <submittedName>
        <fullName evidence="3">DUF1080 domain-containing protein</fullName>
    </submittedName>
</protein>
<dbReference type="Gene3D" id="2.60.120.560">
    <property type="entry name" value="Exo-inulinase, domain 1"/>
    <property type="match status" value="1"/>
</dbReference>
<evidence type="ECO:0000313" key="3">
    <source>
        <dbReference type="EMBL" id="MPR35587.1"/>
    </source>
</evidence>
<proteinExistence type="predicted"/>
<keyword evidence="1" id="KW-0732">Signal</keyword>
<dbReference type="Pfam" id="PF06439">
    <property type="entry name" value="3keto-disac_hyd"/>
    <property type="match status" value="1"/>
</dbReference>
<evidence type="ECO:0000313" key="4">
    <source>
        <dbReference type="Proteomes" id="UP000479293"/>
    </source>
</evidence>
<dbReference type="PROSITE" id="PS51257">
    <property type="entry name" value="PROKAR_LIPOPROTEIN"/>
    <property type="match status" value="1"/>
</dbReference>
<dbReference type="Proteomes" id="UP000479293">
    <property type="component" value="Unassembled WGS sequence"/>
</dbReference>
<comment type="caution">
    <text evidence="3">The sequence shown here is derived from an EMBL/GenBank/DDBJ whole genome shotgun (WGS) entry which is preliminary data.</text>
</comment>